<dbReference type="InterPro" id="IPR008271">
    <property type="entry name" value="Ser/Thr_kinase_AS"/>
</dbReference>
<organism evidence="7 8">
    <name type="scientific">Hyalangium rubrum</name>
    <dbReference type="NCBI Taxonomy" id="3103134"/>
    <lineage>
        <taxon>Bacteria</taxon>
        <taxon>Pseudomonadati</taxon>
        <taxon>Myxococcota</taxon>
        <taxon>Myxococcia</taxon>
        <taxon>Myxococcales</taxon>
        <taxon>Cystobacterineae</taxon>
        <taxon>Archangiaceae</taxon>
        <taxon>Hyalangium</taxon>
    </lineage>
</organism>
<gene>
    <name evidence="7" type="ORF">SYV04_10155</name>
</gene>
<dbReference type="InterPro" id="IPR000719">
    <property type="entry name" value="Prot_kinase_dom"/>
</dbReference>
<name>A0ABU5H1V4_9BACT</name>
<sequence length="653" mass="70156">MEQETTQPHRLYPGTDVHPRDLPPGLEVNGFRLVRHVATGGWGCVWQVESVQRPGHPYALKFSLYPPGAPAQADARAAREVQLLMQAACPNVVRVVGHGRWKDPEGGLRYLVLAWVEGATLLEWVRRTNPSLREVVRLGQKLVRAVQSAHEVGVMHRDIKPDNVLVREEDGEPFLSDFGAAAAEFTSPLTQAGLPPGTPAFLSPEALAFAQHAGGAPYRFRSTDDWYAMGVLLYQVLTEVLPFPDMLAGEPLAHWVARRRPVPVHALNPQVPRALSRVVMRLLSKEPVFRYRHGHALCAALERALKQPGAWEVPVYESRPPGSMHDATTQAPTTGDGLVAQDPQVQETHLFKAANGHEERRLEAARRRRDALLVAQPQVWSPAARRAVAAVLLLGAMTTGGWLAEPWLAGRLRSKPTVTVLQPSPPPEQGAPLLWLPAYAFPPPAGSVAASVPSPTLADTAAAAREEDSPVTTTQRQRPAPPASIAIGQPSSKTARLGALCTAAGMVTACSSVPVRPEPAECPQAAIESMVRLGLDPGDVAGTQLDASGPRPLGVDPGLHTFRPGPIVGVVFSPRSSHLPKGTLLFGRVLAGGGDRFFIRYRELQLPGAARVPICAIVRHEGGLGIGKGPGSTNEVFTAINGGDARFVFQFSE</sequence>
<dbReference type="GO" id="GO:0016301">
    <property type="term" value="F:kinase activity"/>
    <property type="evidence" value="ECO:0007669"/>
    <property type="project" value="UniProtKB-KW"/>
</dbReference>
<dbReference type="SMART" id="SM00220">
    <property type="entry name" value="S_TKc"/>
    <property type="match status" value="1"/>
</dbReference>
<keyword evidence="2" id="KW-0547">Nucleotide-binding</keyword>
<dbReference type="PROSITE" id="PS50011">
    <property type="entry name" value="PROTEIN_KINASE_DOM"/>
    <property type="match status" value="1"/>
</dbReference>
<evidence type="ECO:0000256" key="1">
    <source>
        <dbReference type="ARBA" id="ARBA00022679"/>
    </source>
</evidence>
<proteinExistence type="predicted"/>
<keyword evidence="8" id="KW-1185">Reference proteome</keyword>
<reference evidence="7 8" key="1">
    <citation type="submission" date="2023-12" db="EMBL/GenBank/DDBJ databases">
        <title>the genome sequence of Hyalangium sp. s54d21.</title>
        <authorList>
            <person name="Zhang X."/>
        </authorList>
    </citation>
    <scope>NUCLEOTIDE SEQUENCE [LARGE SCALE GENOMIC DNA]</scope>
    <source>
        <strain evidence="8">s54d21</strain>
    </source>
</reference>
<evidence type="ECO:0000313" key="8">
    <source>
        <dbReference type="Proteomes" id="UP001291309"/>
    </source>
</evidence>
<comment type="caution">
    <text evidence="7">The sequence shown here is derived from an EMBL/GenBank/DDBJ whole genome shotgun (WGS) entry which is preliminary data.</text>
</comment>
<feature type="region of interest" description="Disordered" evidence="5">
    <location>
        <begin position="1"/>
        <end position="21"/>
    </location>
</feature>
<feature type="domain" description="Protein kinase" evidence="6">
    <location>
        <begin position="31"/>
        <end position="305"/>
    </location>
</feature>
<evidence type="ECO:0000256" key="5">
    <source>
        <dbReference type="SAM" id="MobiDB-lite"/>
    </source>
</evidence>
<dbReference type="CDD" id="cd14014">
    <property type="entry name" value="STKc_PknB_like"/>
    <property type="match status" value="1"/>
</dbReference>
<dbReference type="Gene3D" id="1.10.510.10">
    <property type="entry name" value="Transferase(Phosphotransferase) domain 1"/>
    <property type="match status" value="1"/>
</dbReference>
<evidence type="ECO:0000259" key="6">
    <source>
        <dbReference type="PROSITE" id="PS50011"/>
    </source>
</evidence>
<protein>
    <submittedName>
        <fullName evidence="7">Protein kinase</fullName>
    </submittedName>
</protein>
<keyword evidence="3 7" id="KW-0418">Kinase</keyword>
<dbReference type="EMBL" id="JAXIVS010000003">
    <property type="protein sequence ID" value="MDY7226753.1"/>
    <property type="molecule type" value="Genomic_DNA"/>
</dbReference>
<accession>A0ABU5H1V4</accession>
<keyword evidence="1" id="KW-0808">Transferase</keyword>
<feature type="region of interest" description="Disordered" evidence="5">
    <location>
        <begin position="447"/>
        <end position="489"/>
    </location>
</feature>
<dbReference type="InterPro" id="IPR011009">
    <property type="entry name" value="Kinase-like_dom_sf"/>
</dbReference>
<evidence type="ECO:0000313" key="7">
    <source>
        <dbReference type="EMBL" id="MDY7226753.1"/>
    </source>
</evidence>
<dbReference type="PANTHER" id="PTHR43289:SF6">
    <property type="entry name" value="SERINE_THREONINE-PROTEIN KINASE NEKL-3"/>
    <property type="match status" value="1"/>
</dbReference>
<dbReference type="PROSITE" id="PS00108">
    <property type="entry name" value="PROTEIN_KINASE_ST"/>
    <property type="match status" value="1"/>
</dbReference>
<evidence type="ECO:0000256" key="2">
    <source>
        <dbReference type="ARBA" id="ARBA00022741"/>
    </source>
</evidence>
<dbReference type="Pfam" id="PF00069">
    <property type="entry name" value="Pkinase"/>
    <property type="match status" value="1"/>
</dbReference>
<dbReference type="SUPFAM" id="SSF56112">
    <property type="entry name" value="Protein kinase-like (PK-like)"/>
    <property type="match status" value="1"/>
</dbReference>
<dbReference type="Proteomes" id="UP001291309">
    <property type="component" value="Unassembled WGS sequence"/>
</dbReference>
<evidence type="ECO:0000256" key="4">
    <source>
        <dbReference type="ARBA" id="ARBA00022840"/>
    </source>
</evidence>
<evidence type="ECO:0000256" key="3">
    <source>
        <dbReference type="ARBA" id="ARBA00022777"/>
    </source>
</evidence>
<keyword evidence="4" id="KW-0067">ATP-binding</keyword>
<dbReference type="Gene3D" id="3.30.200.20">
    <property type="entry name" value="Phosphorylase Kinase, domain 1"/>
    <property type="match status" value="1"/>
</dbReference>
<dbReference type="PANTHER" id="PTHR43289">
    <property type="entry name" value="MITOGEN-ACTIVATED PROTEIN KINASE KINASE KINASE 20-RELATED"/>
    <property type="match status" value="1"/>
</dbReference>
<dbReference type="RefSeq" id="WP_321545478.1">
    <property type="nucleotide sequence ID" value="NZ_JAXIVS010000003.1"/>
</dbReference>